<dbReference type="CDD" id="cd17323">
    <property type="entry name" value="MFS_Tpo1_MDR_like"/>
    <property type="match status" value="1"/>
</dbReference>
<feature type="transmembrane region" description="Helical" evidence="6">
    <location>
        <begin position="468"/>
        <end position="487"/>
    </location>
</feature>
<evidence type="ECO:0000259" key="7">
    <source>
        <dbReference type="PROSITE" id="PS50850"/>
    </source>
</evidence>
<reference evidence="9" key="2">
    <citation type="submission" date="2015-01" db="EMBL/GenBank/DDBJ databases">
        <title>Evolutionary Origins and Diversification of the Mycorrhizal Mutualists.</title>
        <authorList>
            <consortium name="DOE Joint Genome Institute"/>
            <consortium name="Mycorrhizal Genomics Consortium"/>
            <person name="Kohler A."/>
            <person name="Kuo A."/>
            <person name="Nagy L.G."/>
            <person name="Floudas D."/>
            <person name="Copeland A."/>
            <person name="Barry K.W."/>
            <person name="Cichocki N."/>
            <person name="Veneault-Fourrey C."/>
            <person name="LaButti K."/>
            <person name="Lindquist E.A."/>
            <person name="Lipzen A."/>
            <person name="Lundell T."/>
            <person name="Morin E."/>
            <person name="Murat C."/>
            <person name="Riley R."/>
            <person name="Ohm R."/>
            <person name="Sun H."/>
            <person name="Tunlid A."/>
            <person name="Henrissat B."/>
            <person name="Grigoriev I.V."/>
            <person name="Hibbett D.S."/>
            <person name="Martin F."/>
        </authorList>
    </citation>
    <scope>NUCLEOTIDE SEQUENCE [LARGE SCALE GENOMIC DNA]</scope>
    <source>
        <strain evidence="9">ATCC 200175</strain>
    </source>
</reference>
<dbReference type="EMBL" id="KN819348">
    <property type="protein sequence ID" value="KIJ13797.1"/>
    <property type="molecule type" value="Genomic_DNA"/>
</dbReference>
<dbReference type="InterPro" id="IPR011701">
    <property type="entry name" value="MFS"/>
</dbReference>
<keyword evidence="4 6" id="KW-0472">Membrane</keyword>
<feature type="transmembrane region" description="Helical" evidence="6">
    <location>
        <begin position="186"/>
        <end position="206"/>
    </location>
</feature>
<evidence type="ECO:0000256" key="6">
    <source>
        <dbReference type="SAM" id="Phobius"/>
    </source>
</evidence>
<reference evidence="8 9" key="1">
    <citation type="submission" date="2014-06" db="EMBL/GenBank/DDBJ databases">
        <authorList>
            <consortium name="DOE Joint Genome Institute"/>
            <person name="Kuo A."/>
            <person name="Kohler A."/>
            <person name="Nagy L.G."/>
            <person name="Floudas D."/>
            <person name="Copeland A."/>
            <person name="Barry K.W."/>
            <person name="Cichocki N."/>
            <person name="Veneault-Fourrey C."/>
            <person name="LaButti K."/>
            <person name="Lindquist E.A."/>
            <person name="Lipzen A."/>
            <person name="Lundell T."/>
            <person name="Morin E."/>
            <person name="Murat C."/>
            <person name="Sun H."/>
            <person name="Tunlid A."/>
            <person name="Henrissat B."/>
            <person name="Grigoriev I.V."/>
            <person name="Hibbett D.S."/>
            <person name="Martin F."/>
            <person name="Nordberg H.P."/>
            <person name="Cantor M.N."/>
            <person name="Hua S.X."/>
        </authorList>
    </citation>
    <scope>NUCLEOTIDE SEQUENCE [LARGE SCALE GENOMIC DNA]</scope>
    <source>
        <strain evidence="8 9">ATCC 200175</strain>
    </source>
</reference>
<dbReference type="Proteomes" id="UP000053647">
    <property type="component" value="Unassembled WGS sequence"/>
</dbReference>
<evidence type="ECO:0000313" key="8">
    <source>
        <dbReference type="EMBL" id="KIJ13797.1"/>
    </source>
</evidence>
<feature type="transmembrane region" description="Helical" evidence="6">
    <location>
        <begin position="294"/>
        <end position="313"/>
    </location>
</feature>
<name>A0A0C9U2I4_PAXIN</name>
<accession>A0A0C9U2I4</accession>
<feature type="transmembrane region" description="Helical" evidence="6">
    <location>
        <begin position="154"/>
        <end position="179"/>
    </location>
</feature>
<dbReference type="HOGENOM" id="CLU_008455_11_6_1"/>
<dbReference type="FunFam" id="1.20.1250.20:FF:000011">
    <property type="entry name" value="MFS multidrug transporter, putative"/>
    <property type="match status" value="1"/>
</dbReference>
<dbReference type="InterPro" id="IPR036259">
    <property type="entry name" value="MFS_trans_sf"/>
</dbReference>
<proteinExistence type="predicted"/>
<feature type="transmembrane region" description="Helical" evidence="6">
    <location>
        <begin position="218"/>
        <end position="236"/>
    </location>
</feature>
<keyword evidence="3 6" id="KW-1133">Transmembrane helix</keyword>
<feature type="transmembrane region" description="Helical" evidence="6">
    <location>
        <begin position="375"/>
        <end position="394"/>
    </location>
</feature>
<feature type="transmembrane region" description="Helical" evidence="6">
    <location>
        <begin position="333"/>
        <end position="354"/>
    </location>
</feature>
<evidence type="ECO:0000313" key="9">
    <source>
        <dbReference type="Proteomes" id="UP000053647"/>
    </source>
</evidence>
<keyword evidence="9" id="KW-1185">Reference proteome</keyword>
<evidence type="ECO:0000256" key="3">
    <source>
        <dbReference type="ARBA" id="ARBA00022989"/>
    </source>
</evidence>
<feature type="domain" description="Major facilitator superfamily (MFS) profile" evidence="7">
    <location>
        <begin position="63"/>
        <end position="494"/>
    </location>
</feature>
<dbReference type="PROSITE" id="PS50850">
    <property type="entry name" value="MFS"/>
    <property type="match status" value="1"/>
</dbReference>
<dbReference type="OrthoDB" id="9986881at2759"/>
<dbReference type="GO" id="GO:0005886">
    <property type="term" value="C:plasma membrane"/>
    <property type="evidence" value="ECO:0007669"/>
    <property type="project" value="TreeGrafter"/>
</dbReference>
<dbReference type="InterPro" id="IPR020846">
    <property type="entry name" value="MFS_dom"/>
</dbReference>
<gene>
    <name evidence="8" type="ORF">PAXINDRAFT_135671</name>
</gene>
<keyword evidence="2 6" id="KW-0812">Transmembrane</keyword>
<dbReference type="GO" id="GO:0022857">
    <property type="term" value="F:transmembrane transporter activity"/>
    <property type="evidence" value="ECO:0007669"/>
    <property type="project" value="InterPro"/>
</dbReference>
<dbReference type="Pfam" id="PF07690">
    <property type="entry name" value="MFS_1"/>
    <property type="match status" value="1"/>
</dbReference>
<feature type="transmembrane region" description="Helical" evidence="6">
    <location>
        <begin position="129"/>
        <end position="148"/>
    </location>
</feature>
<dbReference type="Gene3D" id="1.20.1250.20">
    <property type="entry name" value="MFS general substrate transporter like domains"/>
    <property type="match status" value="1"/>
</dbReference>
<feature type="transmembrane region" description="Helical" evidence="6">
    <location>
        <begin position="400"/>
        <end position="421"/>
    </location>
</feature>
<evidence type="ECO:0000256" key="2">
    <source>
        <dbReference type="ARBA" id="ARBA00022692"/>
    </source>
</evidence>
<evidence type="ECO:0000256" key="5">
    <source>
        <dbReference type="SAM" id="MobiDB-lite"/>
    </source>
</evidence>
<organism evidence="8 9">
    <name type="scientific">Paxillus involutus ATCC 200175</name>
    <dbReference type="NCBI Taxonomy" id="664439"/>
    <lineage>
        <taxon>Eukaryota</taxon>
        <taxon>Fungi</taxon>
        <taxon>Dikarya</taxon>
        <taxon>Basidiomycota</taxon>
        <taxon>Agaricomycotina</taxon>
        <taxon>Agaricomycetes</taxon>
        <taxon>Agaricomycetidae</taxon>
        <taxon>Boletales</taxon>
        <taxon>Paxilineae</taxon>
        <taxon>Paxillaceae</taxon>
        <taxon>Paxillus</taxon>
    </lineage>
</organism>
<dbReference type="SUPFAM" id="SSF103473">
    <property type="entry name" value="MFS general substrate transporter"/>
    <property type="match status" value="1"/>
</dbReference>
<feature type="region of interest" description="Disordered" evidence="5">
    <location>
        <begin position="1"/>
        <end position="23"/>
    </location>
</feature>
<dbReference type="PANTHER" id="PTHR23502:SF173">
    <property type="entry name" value="MFS-MULTIDRUG-RESISTANCE TRANSPORTER-RELATED"/>
    <property type="match status" value="1"/>
</dbReference>
<evidence type="ECO:0000256" key="4">
    <source>
        <dbReference type="ARBA" id="ARBA00023136"/>
    </source>
</evidence>
<dbReference type="PANTHER" id="PTHR23502">
    <property type="entry name" value="MAJOR FACILITATOR SUPERFAMILY"/>
    <property type="match status" value="1"/>
</dbReference>
<feature type="transmembrane region" description="Helical" evidence="6">
    <location>
        <begin position="98"/>
        <end position="117"/>
    </location>
</feature>
<feature type="transmembrane region" description="Helical" evidence="6">
    <location>
        <begin position="433"/>
        <end position="456"/>
    </location>
</feature>
<comment type="subcellular location">
    <subcellularLocation>
        <location evidence="1">Membrane</location>
        <topology evidence="1">Multi-pass membrane protein</topology>
    </subcellularLocation>
</comment>
<feature type="transmembrane region" description="Helical" evidence="6">
    <location>
        <begin position="61"/>
        <end position="78"/>
    </location>
</feature>
<protein>
    <recommendedName>
        <fullName evidence="7">Major facilitator superfamily (MFS) profile domain-containing protein</fullName>
    </recommendedName>
</protein>
<dbReference type="AlphaFoldDB" id="A0A0C9U2I4"/>
<evidence type="ECO:0000256" key="1">
    <source>
        <dbReference type="ARBA" id="ARBA00004141"/>
    </source>
</evidence>
<sequence length="513" mass="56346">MADSAAGSRVPTPSPSTVTTHLDPPCLEIVDEKPALDPFLVRFQDAGDSANPKNWSKLKRWYLTFAASVLVLSATFSSSAPSAMIPALQQQFGFSEEVGTLTVALFVCGYCVGPLLWGPLSEQYGRRPIFICTFFVYMCFQIGCALAQNTASLLIFRFLGGTFAAAPLSNSGALIADIWGAKERGAALAIFTVAPFAGPAIGPIVGGYLNEAGVSWRWLFWILTLFAGVCLLQIIFTMPETYEPILLVRKAQQLRKSTGDDRYHAAMELQSVSFIERLENVVARPFKILFLEPMLIAVTLYMSFVYGCIYLLFEAYPVVFTEGHHLKSGVSSLMFLPLPIGGIISVVMILLFINPAYARKVEEFAPNPVPPEYRLRPAMVAGPLFSASFFWFAWTSYPNVSLWSPMMSGTLLAFSIVWIFLPLFNYIIDVYTFFAASALSSSTVVRSIFGAVFPLFATQMYVKLGPEWASSLLGFIALAMTPIPFVLTKYGPTLRAKSKYAPSLPPPKLSPPV</sequence>